<dbReference type="AlphaFoldDB" id="L0JWT4"/>
<feature type="compositionally biased region" description="Basic and acidic residues" evidence="1">
    <location>
        <begin position="183"/>
        <end position="214"/>
    </location>
</feature>
<feature type="compositionally biased region" description="Acidic residues" evidence="1">
    <location>
        <begin position="288"/>
        <end position="313"/>
    </location>
</feature>
<gene>
    <name evidence="2" type="ORF">Natoc_0423</name>
</gene>
<protein>
    <submittedName>
        <fullName evidence="2">Uncharacterized protein</fullName>
    </submittedName>
</protein>
<dbReference type="RefSeq" id="WP_015319744.1">
    <property type="nucleotide sequence ID" value="NC_019974.1"/>
</dbReference>
<dbReference type="Proteomes" id="UP000010878">
    <property type="component" value="Chromosome"/>
</dbReference>
<proteinExistence type="predicted"/>
<keyword evidence="3" id="KW-1185">Reference proteome</keyword>
<dbReference type="HOGENOM" id="CLU_805652_0_0_2"/>
<name>L0JWT4_9EURY</name>
<dbReference type="OrthoDB" id="160599at2157"/>
<dbReference type="EMBL" id="CP003929">
    <property type="protein sequence ID" value="AGB36288.1"/>
    <property type="molecule type" value="Genomic_DNA"/>
</dbReference>
<dbReference type="GeneID" id="14405451"/>
<accession>L0JWT4</accession>
<sequence length="329" mass="36378">MNNSNDGAGLTRRALLGASAGTLALSTIGTVQADGESERGLLSGRCPDTTLRPSMGHCVGASTEGCADDHPVTIELREAVADTLEDRYPDAGALLEAGFKPYFDTLDGDDDGWSHWLHPEYIGDDAVLDPERPESVLVDNDSWRSIGVMFIATRDGEPISPPPAVYEADDDSWEGPPEVDDYHEEHHDDHDPHYPDDEHDPHHPDGDHDHHPNGDPDRCSPWHYHAGAPGRLAWWYYRKVYERSYREGELLPPCRTPCMMHVWTVDHPEGVYAHGGPPPAYREREPADDPGFETDAEPGEDELGWDALPDEDVPDRLPESFSLADGLGL</sequence>
<evidence type="ECO:0000313" key="2">
    <source>
        <dbReference type="EMBL" id="AGB36288.1"/>
    </source>
</evidence>
<dbReference type="PROSITE" id="PS51318">
    <property type="entry name" value="TAT"/>
    <property type="match status" value="1"/>
</dbReference>
<feature type="region of interest" description="Disordered" evidence="1">
    <location>
        <begin position="274"/>
        <end position="329"/>
    </location>
</feature>
<feature type="compositionally biased region" description="Acidic residues" evidence="1">
    <location>
        <begin position="167"/>
        <end position="182"/>
    </location>
</feature>
<evidence type="ECO:0000256" key="1">
    <source>
        <dbReference type="SAM" id="MobiDB-lite"/>
    </source>
</evidence>
<feature type="region of interest" description="Disordered" evidence="1">
    <location>
        <begin position="154"/>
        <end position="214"/>
    </location>
</feature>
<dbReference type="KEGG" id="nou:Natoc_0423"/>
<dbReference type="InterPro" id="IPR006311">
    <property type="entry name" value="TAT_signal"/>
</dbReference>
<organism evidence="2 3">
    <name type="scientific">Natronococcus occultus SP4</name>
    <dbReference type="NCBI Taxonomy" id="694430"/>
    <lineage>
        <taxon>Archaea</taxon>
        <taxon>Methanobacteriati</taxon>
        <taxon>Methanobacteriota</taxon>
        <taxon>Stenosarchaea group</taxon>
        <taxon>Halobacteria</taxon>
        <taxon>Halobacteriales</taxon>
        <taxon>Natrialbaceae</taxon>
        <taxon>Natronococcus</taxon>
    </lineage>
</organism>
<reference evidence="2 3" key="1">
    <citation type="submission" date="2012-11" db="EMBL/GenBank/DDBJ databases">
        <title>FINISHED of Natronococcus occultus SP4, DSM 3396.</title>
        <authorList>
            <consortium name="DOE Joint Genome Institute"/>
            <person name="Eisen J."/>
            <person name="Huntemann M."/>
            <person name="Wei C.-L."/>
            <person name="Han J."/>
            <person name="Detter J.C."/>
            <person name="Han C."/>
            <person name="Tapia R."/>
            <person name="Chen A."/>
            <person name="Kyrpides N."/>
            <person name="Mavromatis K."/>
            <person name="Markowitz V."/>
            <person name="Szeto E."/>
            <person name="Ivanova N."/>
            <person name="Mikhailova N."/>
            <person name="Ovchinnikova G."/>
            <person name="Pagani I."/>
            <person name="Pati A."/>
            <person name="Goodwin L."/>
            <person name="Nordberg H.P."/>
            <person name="Cantor M.N."/>
            <person name="Hua S.X."/>
            <person name="Woyke T."/>
            <person name="Eisen J."/>
            <person name="Klenk H.-P."/>
            <person name="Klenk H.-P."/>
        </authorList>
    </citation>
    <scope>NUCLEOTIDE SEQUENCE [LARGE SCALE GENOMIC DNA]</scope>
    <source>
        <strain evidence="2 3">SP4</strain>
    </source>
</reference>
<dbReference type="eggNOG" id="arCOG03919">
    <property type="taxonomic scope" value="Archaea"/>
</dbReference>
<evidence type="ECO:0000313" key="3">
    <source>
        <dbReference type="Proteomes" id="UP000010878"/>
    </source>
</evidence>